<feature type="domain" description="Smf/DprA SLOG" evidence="2">
    <location>
        <begin position="87"/>
        <end position="241"/>
    </location>
</feature>
<evidence type="ECO:0000259" key="2">
    <source>
        <dbReference type="Pfam" id="PF02481"/>
    </source>
</evidence>
<evidence type="ECO:0000313" key="3">
    <source>
        <dbReference type="EMBL" id="MEQ2509792.1"/>
    </source>
</evidence>
<dbReference type="InterPro" id="IPR003488">
    <property type="entry name" value="DprA"/>
</dbReference>
<evidence type="ECO:0000256" key="1">
    <source>
        <dbReference type="ARBA" id="ARBA00006525"/>
    </source>
</evidence>
<proteinExistence type="inferred from homology"/>
<dbReference type="RefSeq" id="WP_349134502.1">
    <property type="nucleotide sequence ID" value="NZ_JBBMFF010000059.1"/>
</dbReference>
<comment type="similarity">
    <text evidence="1">Belongs to the DprA/Smf family.</text>
</comment>
<dbReference type="SUPFAM" id="SSF102405">
    <property type="entry name" value="MCP/YpsA-like"/>
    <property type="match status" value="1"/>
</dbReference>
<protein>
    <submittedName>
        <fullName evidence="3">DNA-processing protein DprA</fullName>
    </submittedName>
</protein>
<sequence>MRPAEEGLLLLCCALGTQDVPLTPAQYRTLARRVRQTCQAGDGEVTPAYLRALGYPEAAALQITALLDRTDTLHRYLEAAAAQGITVLTRLSDGFPARLRRMGETECPPALFCRGDTALLGTRCVALVGSRQLRPDNRRFAVQAGKLAAAEGFTLVSGGAAGADTAAQEACLAAGGRVICFVPDSLLDHPARQNVLYCSAGGYELPFSTPRALARNCLIHAMGEKTLVAQCAEGTGGTWSGSQWNLRRGMSELYVFDDGSAASAALQSCGAERLPDIPASLALLRPFQLSIFDGKSDEKRKK</sequence>
<dbReference type="Proteomes" id="UP001491552">
    <property type="component" value="Unassembled WGS sequence"/>
</dbReference>
<dbReference type="EMBL" id="JBBMFF010000059">
    <property type="protein sequence ID" value="MEQ2509792.1"/>
    <property type="molecule type" value="Genomic_DNA"/>
</dbReference>
<dbReference type="InterPro" id="IPR057666">
    <property type="entry name" value="DrpA_SLOG"/>
</dbReference>
<dbReference type="Pfam" id="PF02481">
    <property type="entry name" value="DNA_processg_A"/>
    <property type="match status" value="1"/>
</dbReference>
<comment type="caution">
    <text evidence="3">The sequence shown here is derived from an EMBL/GenBank/DDBJ whole genome shotgun (WGS) entry which is preliminary data.</text>
</comment>
<organism evidence="3 4">
    <name type="scientific">Faecousia intestinalis</name>
    <dbReference type="NCBI Taxonomy" id="3133167"/>
    <lineage>
        <taxon>Bacteria</taxon>
        <taxon>Bacillati</taxon>
        <taxon>Bacillota</taxon>
        <taxon>Clostridia</taxon>
        <taxon>Eubacteriales</taxon>
        <taxon>Oscillospiraceae</taxon>
        <taxon>Faecousia</taxon>
    </lineage>
</organism>
<dbReference type="PANTHER" id="PTHR43022">
    <property type="entry name" value="PROTEIN SMF"/>
    <property type="match status" value="1"/>
</dbReference>
<dbReference type="PANTHER" id="PTHR43022:SF1">
    <property type="entry name" value="PROTEIN SMF"/>
    <property type="match status" value="1"/>
</dbReference>
<name>A0ABV1G361_9FIRM</name>
<gene>
    <name evidence="3" type="ORF">WMO66_00790</name>
</gene>
<keyword evidence="4" id="KW-1185">Reference proteome</keyword>
<reference evidence="3 4" key="1">
    <citation type="submission" date="2024-03" db="EMBL/GenBank/DDBJ databases">
        <title>Human intestinal bacterial collection.</title>
        <authorList>
            <person name="Pauvert C."/>
            <person name="Hitch T.C.A."/>
            <person name="Clavel T."/>
        </authorList>
    </citation>
    <scope>NUCLEOTIDE SEQUENCE [LARGE SCALE GENOMIC DNA]</scope>
    <source>
        <strain evidence="3 4">CLA-AA-H192</strain>
    </source>
</reference>
<dbReference type="Gene3D" id="3.40.50.450">
    <property type="match status" value="1"/>
</dbReference>
<accession>A0ABV1G361</accession>
<evidence type="ECO:0000313" key="4">
    <source>
        <dbReference type="Proteomes" id="UP001491552"/>
    </source>
</evidence>